<keyword evidence="3" id="KW-1185">Reference proteome</keyword>
<dbReference type="Proteomes" id="UP000190797">
    <property type="component" value="Chromosome"/>
</dbReference>
<evidence type="ECO:0000256" key="1">
    <source>
        <dbReference type="SAM" id="MobiDB-lite"/>
    </source>
</evidence>
<organism evidence="2 3">
    <name type="scientific">[Actinomadura] parvosata subsp. kistnae</name>
    <dbReference type="NCBI Taxonomy" id="1909395"/>
    <lineage>
        <taxon>Bacteria</taxon>
        <taxon>Bacillati</taxon>
        <taxon>Actinomycetota</taxon>
        <taxon>Actinomycetes</taxon>
        <taxon>Streptosporangiales</taxon>
        <taxon>Streptosporangiaceae</taxon>
        <taxon>Nonomuraea</taxon>
    </lineage>
</organism>
<feature type="region of interest" description="Disordered" evidence="1">
    <location>
        <begin position="28"/>
        <end position="55"/>
    </location>
</feature>
<dbReference type="EMBL" id="CP017717">
    <property type="protein sequence ID" value="AQZ65468.1"/>
    <property type="molecule type" value="Genomic_DNA"/>
</dbReference>
<name>A0A1V0A5K7_9ACTN</name>
<gene>
    <name evidence="2" type="ORF">BKM31_32000</name>
</gene>
<accession>A0A1V0A5K7</accession>
<dbReference type="AlphaFoldDB" id="A0A1V0A5K7"/>
<dbReference type="KEGG" id="noa:BKM31_32000"/>
<protein>
    <submittedName>
        <fullName evidence="2">Uncharacterized protein</fullName>
    </submittedName>
</protein>
<proteinExistence type="predicted"/>
<reference evidence="3" key="1">
    <citation type="journal article" date="2017" name="Med. Chem. Commun.">
        <title>Nonomuraea sp. ATCC 55076 harbours the largest actinomycete chromosome to date and the kistamicin biosynthetic gene cluster.</title>
        <authorList>
            <person name="Nazari B."/>
            <person name="Forneris C.C."/>
            <person name="Gibson M.I."/>
            <person name="Moon K."/>
            <person name="Schramma K.R."/>
            <person name="Seyedsayamdost M.R."/>
        </authorList>
    </citation>
    <scope>NUCLEOTIDE SEQUENCE [LARGE SCALE GENOMIC DNA]</scope>
    <source>
        <strain evidence="3">ATCC 55076</strain>
    </source>
</reference>
<sequence>MLISLAVALLAFAVTWWIVTANPSRPIQHAGAGQGVAPTSPKTRTERTPKTAASARRQAEAIEELLSNSRSARAGLSDALAAAGRCDPKGLEAVRDITVSRRDQLALAKALDVSALKGGSRIKDALVDALNLSHDADIAFLAWAGRHAEENCAGPVGSDRDYRRGLERSEAAQKAKTRFAAAWRPIAQTYGLTAWKPGQI</sequence>
<evidence type="ECO:0000313" key="2">
    <source>
        <dbReference type="EMBL" id="AQZ65468.1"/>
    </source>
</evidence>
<evidence type="ECO:0000313" key="3">
    <source>
        <dbReference type="Proteomes" id="UP000190797"/>
    </source>
</evidence>